<dbReference type="AlphaFoldDB" id="A0A7Y0YBY4"/>
<evidence type="ECO:0000256" key="6">
    <source>
        <dbReference type="PROSITE-ProRule" id="PRU01373"/>
    </source>
</evidence>
<comment type="pathway">
    <text evidence="1 6">Cell wall biogenesis; peptidoglycan biosynthesis.</text>
</comment>
<dbReference type="Pfam" id="PF03734">
    <property type="entry name" value="YkuD"/>
    <property type="match status" value="1"/>
</dbReference>
<dbReference type="GO" id="GO:0071555">
    <property type="term" value="P:cell wall organization"/>
    <property type="evidence" value="ECO:0007669"/>
    <property type="project" value="UniProtKB-UniRule"/>
</dbReference>
<dbReference type="EMBL" id="JABCUI010000002">
    <property type="protein sequence ID" value="NMW87043.1"/>
    <property type="molecule type" value="Genomic_DNA"/>
</dbReference>
<evidence type="ECO:0000256" key="2">
    <source>
        <dbReference type="ARBA" id="ARBA00022679"/>
    </source>
</evidence>
<dbReference type="InterPro" id="IPR038063">
    <property type="entry name" value="Transpep_catalytic_dom"/>
</dbReference>
<dbReference type="SUPFAM" id="SSF141523">
    <property type="entry name" value="L,D-transpeptidase catalytic domain-like"/>
    <property type="match status" value="1"/>
</dbReference>
<keyword evidence="5 6" id="KW-0961">Cell wall biogenesis/degradation</keyword>
<evidence type="ECO:0000256" key="1">
    <source>
        <dbReference type="ARBA" id="ARBA00004752"/>
    </source>
</evidence>
<dbReference type="Proteomes" id="UP000553981">
    <property type="component" value="Unassembled WGS sequence"/>
</dbReference>
<keyword evidence="3 6" id="KW-0133">Cell shape</keyword>
<dbReference type="GO" id="GO:0071972">
    <property type="term" value="F:peptidoglycan L,D-transpeptidase activity"/>
    <property type="evidence" value="ECO:0007669"/>
    <property type="project" value="TreeGrafter"/>
</dbReference>
<evidence type="ECO:0000259" key="8">
    <source>
        <dbReference type="PROSITE" id="PS52029"/>
    </source>
</evidence>
<keyword evidence="7" id="KW-0472">Membrane</keyword>
<dbReference type="GO" id="GO:0018104">
    <property type="term" value="P:peptidoglycan-protein cross-linking"/>
    <property type="evidence" value="ECO:0007669"/>
    <property type="project" value="TreeGrafter"/>
</dbReference>
<evidence type="ECO:0000313" key="9">
    <source>
        <dbReference type="EMBL" id="NMW87043.1"/>
    </source>
</evidence>
<feature type="active site" description="Proton donor/acceptor" evidence="6">
    <location>
        <position position="453"/>
    </location>
</feature>
<feature type="transmembrane region" description="Helical" evidence="7">
    <location>
        <begin position="31"/>
        <end position="54"/>
    </location>
</feature>
<feature type="active site" description="Nucleophile" evidence="6">
    <location>
        <position position="472"/>
    </location>
</feature>
<keyword evidence="7" id="KW-1133">Transmembrane helix</keyword>
<dbReference type="GO" id="GO:0005576">
    <property type="term" value="C:extracellular region"/>
    <property type="evidence" value="ECO:0007669"/>
    <property type="project" value="TreeGrafter"/>
</dbReference>
<name>A0A7Y0YBY4_9ACTO</name>
<feature type="domain" description="L,D-TPase catalytic" evidence="8">
    <location>
        <begin position="375"/>
        <end position="496"/>
    </location>
</feature>
<evidence type="ECO:0000256" key="3">
    <source>
        <dbReference type="ARBA" id="ARBA00022960"/>
    </source>
</evidence>
<dbReference type="Gene3D" id="2.40.440.10">
    <property type="entry name" value="L,D-transpeptidase catalytic domain-like"/>
    <property type="match status" value="1"/>
</dbReference>
<keyword evidence="7" id="KW-0812">Transmembrane</keyword>
<dbReference type="PANTHER" id="PTHR30582:SF2">
    <property type="entry name" value="L,D-TRANSPEPTIDASE YCIB-RELATED"/>
    <property type="match status" value="1"/>
</dbReference>
<keyword evidence="4 6" id="KW-0573">Peptidoglycan synthesis</keyword>
<evidence type="ECO:0000256" key="5">
    <source>
        <dbReference type="ARBA" id="ARBA00023316"/>
    </source>
</evidence>
<dbReference type="PROSITE" id="PS52029">
    <property type="entry name" value="LD_TPASE"/>
    <property type="match status" value="1"/>
</dbReference>
<gene>
    <name evidence="9" type="ORF">HHJ67_04665</name>
</gene>
<dbReference type="PANTHER" id="PTHR30582">
    <property type="entry name" value="L,D-TRANSPEPTIDASE"/>
    <property type="match status" value="1"/>
</dbReference>
<dbReference type="GO" id="GO:0008360">
    <property type="term" value="P:regulation of cell shape"/>
    <property type="evidence" value="ECO:0007669"/>
    <property type="project" value="UniProtKB-UniRule"/>
</dbReference>
<evidence type="ECO:0000256" key="7">
    <source>
        <dbReference type="SAM" id="Phobius"/>
    </source>
</evidence>
<accession>A0A7Y0YBY4</accession>
<proteinExistence type="predicted"/>
<dbReference type="InterPro" id="IPR050979">
    <property type="entry name" value="LD-transpeptidase"/>
</dbReference>
<dbReference type="UniPathway" id="UPA00219"/>
<sequence length="501" mass="54600">MINEDGEVAMTADNLNPTLEIRGVVKQKRRWSIVVGVSAGVLALGLTGGGWAYAAHYSKLALPHTTVGKLDVGGMTPDELKRHLTDNCQNLRVTFSGDIPQKSLSLGQMGFDCDVPGTAAVVMKANHNLGEVLASTVKERQVTPLFTLDKVVATQAARALTAGRSDTVVDPHLGFNSERGTFEVQAGSAGQGVDPKIVIAAAQKTWKTQTKQTLKVKLTKVSPIAPDAQLKTWAKTGNELIAPKVNLIGRKVGHVIPPADKAQWVEVTENGPVISEKKVLDWLKTFTDEKIDVNHGPGERTMTKDGYLLTLTKMALDSKKVSNNETIAAEITAALKARQNYRGVFEMAVQEGKFHDTVVDENLPRPPYKAKPGEKFISIDLTNHTVAAWEGDKVVWGPVEAVHGSLPSPTYPGIFHVQTKLVNAHMKNDNAWDGAYDTWSPWTMYYHGDYAVHGTNTRWNWVQTNYGGSHGCVNLKPANAKELFNWARVGTPVVIHRAGVL</sequence>
<evidence type="ECO:0000313" key="10">
    <source>
        <dbReference type="Proteomes" id="UP000553981"/>
    </source>
</evidence>
<dbReference type="InterPro" id="IPR005490">
    <property type="entry name" value="LD_TPept_cat_dom"/>
</dbReference>
<protein>
    <submittedName>
        <fullName evidence="9">L,D-transpeptidase</fullName>
    </submittedName>
</protein>
<comment type="caution">
    <text evidence="9">The sequence shown here is derived from an EMBL/GenBank/DDBJ whole genome shotgun (WGS) entry which is preliminary data.</text>
</comment>
<dbReference type="GO" id="GO:0016740">
    <property type="term" value="F:transferase activity"/>
    <property type="evidence" value="ECO:0007669"/>
    <property type="project" value="UniProtKB-KW"/>
</dbReference>
<evidence type="ECO:0000256" key="4">
    <source>
        <dbReference type="ARBA" id="ARBA00022984"/>
    </source>
</evidence>
<reference evidence="9 10" key="1">
    <citation type="submission" date="2020-04" db="EMBL/GenBank/DDBJ databases">
        <title>Antimicrobial susceptibility and clonality of vaginal-derived multi-drug resistant Mobiluncus isolates in China.</title>
        <authorList>
            <person name="Zhang X."/>
        </authorList>
    </citation>
    <scope>NUCLEOTIDE SEQUENCE [LARGE SCALE GENOMIC DNA]</scope>
    <source>
        <strain evidence="9 10">19</strain>
    </source>
</reference>
<organism evidence="9 10">
    <name type="scientific">Mobiluncus curtisii</name>
    <dbReference type="NCBI Taxonomy" id="2051"/>
    <lineage>
        <taxon>Bacteria</taxon>
        <taxon>Bacillati</taxon>
        <taxon>Actinomycetota</taxon>
        <taxon>Actinomycetes</taxon>
        <taxon>Actinomycetales</taxon>
        <taxon>Actinomycetaceae</taxon>
        <taxon>Mobiluncus</taxon>
    </lineage>
</organism>
<dbReference type="CDD" id="cd16913">
    <property type="entry name" value="YkuD_like"/>
    <property type="match status" value="1"/>
</dbReference>
<keyword evidence="2" id="KW-0808">Transferase</keyword>